<evidence type="ECO:0000313" key="2">
    <source>
        <dbReference type="EMBL" id="CAE13226.1"/>
    </source>
</evidence>
<evidence type="ECO:0000313" key="3">
    <source>
        <dbReference type="Proteomes" id="UP000002514"/>
    </source>
</evidence>
<name>Q7N817_PHOLL</name>
<organism evidence="2 3">
    <name type="scientific">Photorhabdus laumondii subsp. laumondii (strain DSM 15139 / CIP 105565 / TT01)</name>
    <name type="common">Photorhabdus luminescens subsp. laumondii</name>
    <dbReference type="NCBI Taxonomy" id="243265"/>
    <lineage>
        <taxon>Bacteria</taxon>
        <taxon>Pseudomonadati</taxon>
        <taxon>Pseudomonadota</taxon>
        <taxon>Gammaproteobacteria</taxon>
        <taxon>Enterobacterales</taxon>
        <taxon>Morganellaceae</taxon>
        <taxon>Photorhabdus</taxon>
    </lineage>
</organism>
<keyword evidence="1" id="KW-0732">Signal</keyword>
<reference evidence="3" key="1">
    <citation type="journal article" date="2003" name="Nat. Biotechnol.">
        <title>The genome sequence of the entomopathogenic bacterium Photorhabdus luminescens.</title>
        <authorList>
            <person name="Duchaud E."/>
            <person name="Rusniok C."/>
            <person name="Frangeul L."/>
            <person name="Buchrieser C."/>
            <person name="Givaudan A."/>
            <person name="Taourit S."/>
            <person name="Bocs S."/>
            <person name="Boursaux-Eude C."/>
            <person name="Chandler M."/>
            <person name="Charles J.-F."/>
            <person name="Dassa E."/>
            <person name="Derose R."/>
            <person name="Derzelle S."/>
            <person name="Freyssinet G."/>
            <person name="Gaudriault S."/>
            <person name="Medigue C."/>
            <person name="Lanois A."/>
            <person name="Powell K."/>
            <person name="Siguier P."/>
            <person name="Vincent R."/>
            <person name="Wingate V."/>
            <person name="Zouine M."/>
            <person name="Glaser P."/>
            <person name="Boemare N."/>
            <person name="Danchin A."/>
            <person name="Kunst F."/>
        </authorList>
    </citation>
    <scope>NUCLEOTIDE SEQUENCE [LARGE SCALE GENOMIC DNA]</scope>
    <source>
        <strain evidence="3">DSM 15139 / CIP 105565 / TT01</strain>
    </source>
</reference>
<dbReference type="AlphaFoldDB" id="Q7N817"/>
<proteinExistence type="predicted"/>
<dbReference type="Proteomes" id="UP000002514">
    <property type="component" value="Chromosome"/>
</dbReference>
<evidence type="ECO:0000256" key="1">
    <source>
        <dbReference type="SAM" id="SignalP"/>
    </source>
</evidence>
<feature type="signal peptide" evidence="1">
    <location>
        <begin position="1"/>
        <end position="19"/>
    </location>
</feature>
<feature type="chain" id="PRO_5004290389" evidence="1">
    <location>
        <begin position="20"/>
        <end position="60"/>
    </location>
</feature>
<keyword evidence="3" id="KW-1185">Reference proteome</keyword>
<dbReference type="EMBL" id="BX571862">
    <property type="protein sequence ID" value="CAE13226.1"/>
    <property type="molecule type" value="Genomic_DNA"/>
</dbReference>
<sequence>MLLSMITPLALAFGTTAFATQELERVYDDNNDVLSITSLLKAPDMLNLFSNNLFPINFSL</sequence>
<gene>
    <name evidence="2" type="ordered locus">plu0931</name>
</gene>
<dbReference type="HOGENOM" id="CLU_2937642_0_0_6"/>
<protein>
    <submittedName>
        <fullName evidence="2">Photorhabdus luminescens subsp. laumondii TTO1 complete genome segment 4/17</fullName>
    </submittedName>
</protein>
<dbReference type="KEGG" id="plu:plu0931"/>
<accession>Q7N817</accession>